<proteinExistence type="predicted"/>
<dbReference type="CDD" id="cd06170">
    <property type="entry name" value="LuxR_C_like"/>
    <property type="match status" value="1"/>
</dbReference>
<evidence type="ECO:0000313" key="7">
    <source>
        <dbReference type="EMBL" id="MFG6489265.1"/>
    </source>
</evidence>
<dbReference type="EMBL" id="JBIGIC010000012">
    <property type="protein sequence ID" value="MFG6489265.1"/>
    <property type="molecule type" value="Genomic_DNA"/>
</dbReference>
<evidence type="ECO:0000259" key="6">
    <source>
        <dbReference type="PROSITE" id="PS50110"/>
    </source>
</evidence>
<dbReference type="PROSITE" id="PS50110">
    <property type="entry name" value="RESPONSE_REGULATORY"/>
    <property type="match status" value="1"/>
</dbReference>
<name>A0ABW7HHC8_9BURK</name>
<evidence type="ECO:0000259" key="5">
    <source>
        <dbReference type="PROSITE" id="PS50043"/>
    </source>
</evidence>
<dbReference type="SUPFAM" id="SSF46894">
    <property type="entry name" value="C-terminal effector domain of the bipartite response regulators"/>
    <property type="match status" value="1"/>
</dbReference>
<keyword evidence="2" id="KW-0238">DNA-binding</keyword>
<dbReference type="InterPro" id="IPR016032">
    <property type="entry name" value="Sig_transdc_resp-reg_C-effctor"/>
</dbReference>
<evidence type="ECO:0000256" key="3">
    <source>
        <dbReference type="ARBA" id="ARBA00023163"/>
    </source>
</evidence>
<accession>A0ABW7HHC8</accession>
<keyword evidence="4" id="KW-0597">Phosphoprotein</keyword>
<feature type="modified residue" description="4-aspartylphosphate" evidence="4">
    <location>
        <position position="58"/>
    </location>
</feature>
<dbReference type="PANTHER" id="PTHR44688">
    <property type="entry name" value="DNA-BINDING TRANSCRIPTIONAL ACTIVATOR DEVR_DOSR"/>
    <property type="match status" value="1"/>
</dbReference>
<dbReference type="InterPro" id="IPR000792">
    <property type="entry name" value="Tscrpt_reg_LuxR_C"/>
</dbReference>
<dbReference type="PRINTS" id="PR00038">
    <property type="entry name" value="HTHLUXR"/>
</dbReference>
<dbReference type="InterPro" id="IPR001789">
    <property type="entry name" value="Sig_transdc_resp-reg_receiver"/>
</dbReference>
<dbReference type="Proteomes" id="UP001606134">
    <property type="component" value="Unassembled WGS sequence"/>
</dbReference>
<dbReference type="SMART" id="SM00421">
    <property type="entry name" value="HTH_LUXR"/>
    <property type="match status" value="1"/>
</dbReference>
<evidence type="ECO:0000256" key="1">
    <source>
        <dbReference type="ARBA" id="ARBA00023015"/>
    </source>
</evidence>
<keyword evidence="3" id="KW-0804">Transcription</keyword>
<dbReference type="PROSITE" id="PS00622">
    <property type="entry name" value="HTH_LUXR_1"/>
    <property type="match status" value="1"/>
</dbReference>
<gene>
    <name evidence="7" type="ORF">ACG04R_21455</name>
</gene>
<dbReference type="Gene3D" id="3.40.50.2300">
    <property type="match status" value="1"/>
</dbReference>
<dbReference type="PROSITE" id="PS50043">
    <property type="entry name" value="HTH_LUXR_2"/>
    <property type="match status" value="1"/>
</dbReference>
<reference evidence="7 8" key="1">
    <citation type="submission" date="2024-08" db="EMBL/GenBank/DDBJ databases">
        <authorList>
            <person name="Lu H."/>
        </authorList>
    </citation>
    <scope>NUCLEOTIDE SEQUENCE [LARGE SCALE GENOMIC DNA]</scope>
    <source>
        <strain evidence="7 8">BYS78W</strain>
    </source>
</reference>
<dbReference type="InterPro" id="IPR011006">
    <property type="entry name" value="CheY-like_superfamily"/>
</dbReference>
<comment type="caution">
    <text evidence="7">The sequence shown here is derived from an EMBL/GenBank/DDBJ whole genome shotgun (WGS) entry which is preliminary data.</text>
</comment>
<dbReference type="Pfam" id="PF00196">
    <property type="entry name" value="GerE"/>
    <property type="match status" value="1"/>
</dbReference>
<keyword evidence="8" id="KW-1185">Reference proteome</keyword>
<protein>
    <submittedName>
        <fullName evidence="7">LuxR C-terminal-related transcriptional regulator</fullName>
    </submittedName>
</protein>
<feature type="domain" description="Response regulatory" evidence="6">
    <location>
        <begin position="8"/>
        <end position="124"/>
    </location>
</feature>
<dbReference type="SUPFAM" id="SSF52172">
    <property type="entry name" value="CheY-like"/>
    <property type="match status" value="1"/>
</dbReference>
<sequence>MLMPTATRVLVSHAEPLVHRGIVSTLSTDSRFCVAEQAPGEFTLPRCEATPPRVVVTDLATGLDTALHLRSNGAGRDPAPPVVLVLSHLDGELSIRGALERGVKGYLTHGCQPGQLVDAVLALARGQRYLEGSVVQRLADTVAQDLPTPREIDVLRLMATGLCNKAIAAELNIGCGTVKTHVKALLDKLDAPTRTAAADIAKRRGLLDAMVGDFILGRSGRRLAA</sequence>
<evidence type="ECO:0000313" key="8">
    <source>
        <dbReference type="Proteomes" id="UP001606134"/>
    </source>
</evidence>
<organism evidence="7 8">
    <name type="scientific">Pelomonas candidula</name>
    <dbReference type="NCBI Taxonomy" id="3299025"/>
    <lineage>
        <taxon>Bacteria</taxon>
        <taxon>Pseudomonadati</taxon>
        <taxon>Pseudomonadota</taxon>
        <taxon>Betaproteobacteria</taxon>
        <taxon>Burkholderiales</taxon>
        <taxon>Sphaerotilaceae</taxon>
        <taxon>Roseateles</taxon>
    </lineage>
</organism>
<feature type="domain" description="HTH luxR-type" evidence="5">
    <location>
        <begin position="140"/>
        <end position="205"/>
    </location>
</feature>
<keyword evidence="1" id="KW-0805">Transcription regulation</keyword>
<evidence type="ECO:0000256" key="2">
    <source>
        <dbReference type="ARBA" id="ARBA00023125"/>
    </source>
</evidence>
<dbReference type="PANTHER" id="PTHR44688:SF16">
    <property type="entry name" value="DNA-BINDING TRANSCRIPTIONAL ACTIVATOR DEVR_DOSR"/>
    <property type="match status" value="1"/>
</dbReference>
<evidence type="ECO:0000256" key="4">
    <source>
        <dbReference type="PROSITE-ProRule" id="PRU00169"/>
    </source>
</evidence>
<dbReference type="RefSeq" id="WP_394415620.1">
    <property type="nucleotide sequence ID" value="NZ_JBIGIC010000012.1"/>
</dbReference>